<comment type="caution">
    <text evidence="5">The sequence shown here is derived from an EMBL/GenBank/DDBJ whole genome shotgun (WGS) entry which is preliminary data.</text>
</comment>
<sequence>MAEQEAGRTEAEAVIPASTGPIKLQEGVVPVVRRQGDYAVVAITKHGVELARRLQTSFEGVADVYYMSKFAKGDEEARGIQLFEGSVRLLFPALFPAYSGIICIISLGAVVRMIAPLLVDKKKDPGIVVIDDKGENVISVLSGHLGGANELTGEVAAALNARAVITTASDVQKTIAVDLFGRRFGWTWESADKLTPVSASVVNEERVAVVQESGEPNWWLHQTPMPGYIRVYDNIKTALADEPQGALVVTHRLLEADEEAILSNGVLYRPKSIVLGIGCNRGTEEAEIESVIRETLEELRFSIRSVKAICTIDLKKDEAGLLAVCERHDWPLVCYTPQELNEMTIEDPSDTVYKFTGAYGVSEPAAKRYSGNGQLVLTKKKSGNVTISVALMTYA</sequence>
<feature type="domain" description="CobE/GbiG C-terminal" evidence="2">
    <location>
        <begin position="273"/>
        <end position="390"/>
    </location>
</feature>
<dbReference type="InterPro" id="IPR021744">
    <property type="entry name" value="CbiG_N"/>
</dbReference>
<dbReference type="InterPro" id="IPR002750">
    <property type="entry name" value="CobE/GbiG_C"/>
</dbReference>
<dbReference type="InterPro" id="IPR021745">
    <property type="entry name" value="CbiG_mid"/>
</dbReference>
<dbReference type="Pfam" id="PF01890">
    <property type="entry name" value="CbiG_C"/>
    <property type="match status" value="1"/>
</dbReference>
<dbReference type="InterPro" id="IPR038029">
    <property type="entry name" value="GbiG_N_sf"/>
</dbReference>
<evidence type="ECO:0000259" key="3">
    <source>
        <dbReference type="Pfam" id="PF11760"/>
    </source>
</evidence>
<dbReference type="InterPro" id="IPR036518">
    <property type="entry name" value="CobE/GbiG_C_sf"/>
</dbReference>
<feature type="domain" description="Cobalamin synthesis G N-terminal" evidence="3">
    <location>
        <begin position="92"/>
        <end position="170"/>
    </location>
</feature>
<dbReference type="Pfam" id="PF11760">
    <property type="entry name" value="CbiG_N"/>
    <property type="match status" value="1"/>
</dbReference>
<gene>
    <name evidence="5" type="ORF">WMW72_31040</name>
</gene>
<name>A0ABU9DUG0_9BACL</name>
<dbReference type="Gene3D" id="3.30.420.180">
    <property type="entry name" value="CobE/GbiG C-terminal domain"/>
    <property type="match status" value="1"/>
</dbReference>
<keyword evidence="1" id="KW-0472">Membrane</keyword>
<evidence type="ECO:0000313" key="5">
    <source>
        <dbReference type="EMBL" id="MEK8132344.1"/>
    </source>
</evidence>
<dbReference type="PANTHER" id="PTHR37477:SF1">
    <property type="entry name" value="COBALT-PRECORRIN-5A HYDROLASE"/>
    <property type="match status" value="1"/>
</dbReference>
<feature type="domain" description="Cobalamin biosynthesis central region" evidence="4">
    <location>
        <begin position="175"/>
        <end position="270"/>
    </location>
</feature>
<dbReference type="RefSeq" id="WP_341419478.1">
    <property type="nucleotide sequence ID" value="NZ_JBBPCC010000029.1"/>
</dbReference>
<keyword evidence="6" id="KW-1185">Reference proteome</keyword>
<dbReference type="Proteomes" id="UP001469365">
    <property type="component" value="Unassembled WGS sequence"/>
</dbReference>
<dbReference type="SUPFAM" id="SSF159664">
    <property type="entry name" value="CobE/GbiG C-terminal domain-like"/>
    <property type="match status" value="1"/>
</dbReference>
<dbReference type="SUPFAM" id="SSF159672">
    <property type="entry name" value="CbiG N-terminal domain-like"/>
    <property type="match status" value="1"/>
</dbReference>
<proteinExistence type="predicted"/>
<keyword evidence="1" id="KW-0812">Transmembrane</keyword>
<dbReference type="EMBL" id="JBBPCC010000029">
    <property type="protein sequence ID" value="MEK8132344.1"/>
    <property type="molecule type" value="Genomic_DNA"/>
</dbReference>
<evidence type="ECO:0000313" key="6">
    <source>
        <dbReference type="Proteomes" id="UP001469365"/>
    </source>
</evidence>
<protein>
    <submittedName>
        <fullName evidence="5">Cobalamin biosynthesis protein</fullName>
    </submittedName>
</protein>
<keyword evidence="1" id="KW-1133">Transmembrane helix</keyword>
<dbReference type="Pfam" id="PF11761">
    <property type="entry name" value="CbiG_mid"/>
    <property type="match status" value="1"/>
</dbReference>
<organism evidence="5 6">
    <name type="scientific">Paenibacillus filicis</name>
    <dbReference type="NCBI Taxonomy" id="669464"/>
    <lineage>
        <taxon>Bacteria</taxon>
        <taxon>Bacillati</taxon>
        <taxon>Bacillota</taxon>
        <taxon>Bacilli</taxon>
        <taxon>Bacillales</taxon>
        <taxon>Paenibacillaceae</taxon>
        <taxon>Paenibacillus</taxon>
    </lineage>
</organism>
<dbReference type="Gene3D" id="3.40.50.11220">
    <property type="match status" value="1"/>
</dbReference>
<feature type="transmembrane region" description="Helical" evidence="1">
    <location>
        <begin position="95"/>
        <end position="115"/>
    </location>
</feature>
<evidence type="ECO:0000256" key="1">
    <source>
        <dbReference type="SAM" id="Phobius"/>
    </source>
</evidence>
<dbReference type="InterPro" id="IPR052553">
    <property type="entry name" value="CbiG_hydrolase"/>
</dbReference>
<accession>A0ABU9DUG0</accession>
<reference evidence="5 6" key="1">
    <citation type="submission" date="2024-04" db="EMBL/GenBank/DDBJ databases">
        <title>draft genome sequnece of Paenibacillus filicis.</title>
        <authorList>
            <person name="Kim D.-U."/>
        </authorList>
    </citation>
    <scope>NUCLEOTIDE SEQUENCE [LARGE SCALE GENOMIC DNA]</scope>
    <source>
        <strain evidence="5 6">KACC14197</strain>
    </source>
</reference>
<evidence type="ECO:0000259" key="2">
    <source>
        <dbReference type="Pfam" id="PF01890"/>
    </source>
</evidence>
<evidence type="ECO:0000259" key="4">
    <source>
        <dbReference type="Pfam" id="PF11761"/>
    </source>
</evidence>
<dbReference type="PANTHER" id="PTHR37477">
    <property type="entry name" value="COBALT-PRECORRIN-5A HYDROLASE"/>
    <property type="match status" value="1"/>
</dbReference>